<evidence type="ECO:0008006" key="4">
    <source>
        <dbReference type="Google" id="ProtNLM"/>
    </source>
</evidence>
<keyword evidence="3" id="KW-1185">Reference proteome</keyword>
<dbReference type="AlphaFoldDB" id="A0A7J5XTH9"/>
<feature type="region of interest" description="Disordered" evidence="1">
    <location>
        <begin position="1"/>
        <end position="37"/>
    </location>
</feature>
<protein>
    <recommendedName>
        <fullName evidence="4">DUF4371 domain-containing protein</fullName>
    </recommendedName>
</protein>
<organism evidence="2 3">
    <name type="scientific">Dissostichus mawsoni</name>
    <name type="common">Antarctic cod</name>
    <dbReference type="NCBI Taxonomy" id="36200"/>
    <lineage>
        <taxon>Eukaryota</taxon>
        <taxon>Metazoa</taxon>
        <taxon>Chordata</taxon>
        <taxon>Craniata</taxon>
        <taxon>Vertebrata</taxon>
        <taxon>Euteleostomi</taxon>
        <taxon>Actinopterygii</taxon>
        <taxon>Neopterygii</taxon>
        <taxon>Teleostei</taxon>
        <taxon>Neoteleostei</taxon>
        <taxon>Acanthomorphata</taxon>
        <taxon>Eupercaria</taxon>
        <taxon>Perciformes</taxon>
        <taxon>Notothenioidei</taxon>
        <taxon>Nototheniidae</taxon>
        <taxon>Dissostichus</taxon>
    </lineage>
</organism>
<dbReference type="PANTHER" id="PTHR45749:SF21">
    <property type="entry name" value="DUF4371 DOMAIN-CONTAINING PROTEIN"/>
    <property type="match status" value="1"/>
</dbReference>
<proteinExistence type="predicted"/>
<evidence type="ECO:0000313" key="2">
    <source>
        <dbReference type="EMBL" id="KAF3840424.1"/>
    </source>
</evidence>
<comment type="caution">
    <text evidence="2">The sequence shown here is derived from an EMBL/GenBank/DDBJ whole genome shotgun (WGS) entry which is preliminary data.</text>
</comment>
<sequence length="347" mass="39150">CQKEDEASDSSQVQRGEGGANANGSKPSEAETLTHPCQPRNHVFPGRHFGKENFSGSFQPGWFDKWRWLNYSIETDSVFCFACLQAVQKILISSESDHGDKFFVGGDFPTGKNQLLNSVCTRNRLYTQRQSGNFTTDGKKCPGDFVPFDFLSWKEGIAIQRRHNGILYEFMLERTYNLPKERECVMRRDNWVSNTIQHEIISQFAHSVQRTIVSRASGSDGTTDISTAEQFACCLQYVDKDLETHYTTAETLFTCLKDILLRLNIPIAHLQGYCFDGAANMSGRLSGVQARLKEASPHSLYVHCCNHALDLVLQEVTREVNLIAEGLNFVQSVAVIIKESAKRKQLF</sequence>
<evidence type="ECO:0000313" key="3">
    <source>
        <dbReference type="Proteomes" id="UP000518266"/>
    </source>
</evidence>
<feature type="non-terminal residue" evidence="2">
    <location>
        <position position="1"/>
    </location>
</feature>
<evidence type="ECO:0000256" key="1">
    <source>
        <dbReference type="SAM" id="MobiDB-lite"/>
    </source>
</evidence>
<dbReference type="OrthoDB" id="10063194at2759"/>
<name>A0A7J5XTH9_DISMA</name>
<reference evidence="2 3" key="1">
    <citation type="submission" date="2020-03" db="EMBL/GenBank/DDBJ databases">
        <title>Dissostichus mawsoni Genome sequencing and assembly.</title>
        <authorList>
            <person name="Park H."/>
        </authorList>
    </citation>
    <scope>NUCLEOTIDE SEQUENCE [LARGE SCALE GENOMIC DNA]</scope>
    <source>
        <strain evidence="2">DM0001</strain>
        <tissue evidence="2">Muscle</tissue>
    </source>
</reference>
<dbReference type="Proteomes" id="UP000518266">
    <property type="component" value="Unassembled WGS sequence"/>
</dbReference>
<gene>
    <name evidence="2" type="ORF">F7725_019141</name>
</gene>
<dbReference type="EMBL" id="JAAKFY010000021">
    <property type="protein sequence ID" value="KAF3840424.1"/>
    <property type="molecule type" value="Genomic_DNA"/>
</dbReference>
<dbReference type="PANTHER" id="PTHR45749">
    <property type="match status" value="1"/>
</dbReference>
<accession>A0A7J5XTH9</accession>